<dbReference type="InterPro" id="IPR014001">
    <property type="entry name" value="Helicase_ATP-bd"/>
</dbReference>
<proteinExistence type="predicted"/>
<dbReference type="SUPFAM" id="SSF52540">
    <property type="entry name" value="P-loop containing nucleoside triphosphate hydrolases"/>
    <property type="match status" value="1"/>
</dbReference>
<name>A0ABM7T696_9CLOT</name>
<dbReference type="PROSITE" id="PS51192">
    <property type="entry name" value="HELICASE_ATP_BIND_1"/>
    <property type="match status" value="1"/>
</dbReference>
<dbReference type="Pfam" id="PF04851">
    <property type="entry name" value="ResIII"/>
    <property type="match status" value="1"/>
</dbReference>
<reference evidence="3" key="1">
    <citation type="submission" date="2021-07" db="EMBL/GenBank/DDBJ databases">
        <title>Complete genome sequencing of a Clostridium isolate.</title>
        <authorList>
            <person name="Ueki A."/>
            <person name="Tonouchi A."/>
        </authorList>
    </citation>
    <scope>NUCLEOTIDE SEQUENCE [LARGE SCALE GENOMIC DNA]</scope>
    <source>
        <strain evidence="3">C5S11</strain>
    </source>
</reference>
<sequence length="497" mass="58607">MKKRVSEIITQDEIEKWRLGDIVTIDANTGAGKSYFVKNVLYEYAKSKGQRILMLVHRKNCKYQFLDELETNNKTDIIDLRTYQSIENKELRKSNCDLSQYQYIVSDEFHYFMSDSSFNTITDISLNKILEASNSTRIFMSATGDVVKRYIKGHKKLEVREYEIPKDYSIIENLSFFNNDSSIEVLLKEMLETTTDKAIVFINSVEKCYQLHKKFEQYSVFNCSTSNEMYKHVDSEKIGNILKNEKFEERILFTTVCMDAGVNIKDKELKRIICDVKDIGVMKQCVGRKRAVHDEDRMNVYIKNINNNSLGGFMTKYKKNVAMAGYFRKHTIKEFIERYPRKLDYSKMIYDVAVDDENKCTKKINELMYFKYKTDIVLFQSIVNKKGNNGYQKYIAELFKQEEYDIIERKWEEDGLLSYLEKSVGNIMLGLKDRKELIQNINVKFDGHLLKGMQTINHALEERNIPYRIVELSISRMIKGKQKRYRSAWRIDRLIAS</sequence>
<dbReference type="EMBL" id="AP024849">
    <property type="protein sequence ID" value="BCZ46856.1"/>
    <property type="molecule type" value="Genomic_DNA"/>
</dbReference>
<evidence type="ECO:0000313" key="2">
    <source>
        <dbReference type="EMBL" id="BCZ46856.1"/>
    </source>
</evidence>
<evidence type="ECO:0000313" key="3">
    <source>
        <dbReference type="Proteomes" id="UP000824633"/>
    </source>
</evidence>
<organism evidence="2 3">
    <name type="scientific">Clostridium gelidum</name>
    <dbReference type="NCBI Taxonomy" id="704125"/>
    <lineage>
        <taxon>Bacteria</taxon>
        <taxon>Bacillati</taxon>
        <taxon>Bacillota</taxon>
        <taxon>Clostridia</taxon>
        <taxon>Eubacteriales</taxon>
        <taxon>Clostridiaceae</taxon>
        <taxon>Clostridium</taxon>
    </lineage>
</organism>
<protein>
    <recommendedName>
        <fullName evidence="1">Helicase ATP-binding domain-containing protein</fullName>
    </recommendedName>
</protein>
<dbReference type="RefSeq" id="WP_224033255.1">
    <property type="nucleotide sequence ID" value="NZ_AP024849.1"/>
</dbReference>
<evidence type="ECO:0000259" key="1">
    <source>
        <dbReference type="PROSITE" id="PS51192"/>
    </source>
</evidence>
<keyword evidence="3" id="KW-1185">Reference proteome</keyword>
<dbReference type="InterPro" id="IPR006935">
    <property type="entry name" value="Helicase/UvrB_N"/>
</dbReference>
<dbReference type="InterPro" id="IPR027417">
    <property type="entry name" value="P-loop_NTPase"/>
</dbReference>
<dbReference type="Gene3D" id="3.40.50.300">
    <property type="entry name" value="P-loop containing nucleotide triphosphate hydrolases"/>
    <property type="match status" value="2"/>
</dbReference>
<accession>A0ABM7T696</accession>
<feature type="domain" description="Helicase ATP-binding" evidence="1">
    <location>
        <begin position="14"/>
        <end position="162"/>
    </location>
</feature>
<gene>
    <name evidence="2" type="ORF">psyc5s11_29230</name>
</gene>
<dbReference type="Proteomes" id="UP000824633">
    <property type="component" value="Chromosome"/>
</dbReference>